<feature type="region of interest" description="Disordered" evidence="2">
    <location>
        <begin position="48"/>
        <end position="73"/>
    </location>
</feature>
<dbReference type="HOGENOM" id="CLU_711079_0_0_9"/>
<evidence type="ECO:0008006" key="5">
    <source>
        <dbReference type="Google" id="ProtNLM"/>
    </source>
</evidence>
<dbReference type="OrthoDB" id="1785868at2"/>
<evidence type="ECO:0000256" key="2">
    <source>
        <dbReference type="SAM" id="MobiDB-lite"/>
    </source>
</evidence>
<evidence type="ECO:0000313" key="3">
    <source>
        <dbReference type="EMBL" id="AJD93675.1"/>
    </source>
</evidence>
<feature type="compositionally biased region" description="Basic and acidic residues" evidence="2">
    <location>
        <begin position="265"/>
        <end position="284"/>
    </location>
</feature>
<protein>
    <recommendedName>
        <fullName evidence="5">DUF2325 domain-containing protein</fullName>
    </recommendedName>
</protein>
<evidence type="ECO:0000256" key="1">
    <source>
        <dbReference type="ARBA" id="ARBA00007189"/>
    </source>
</evidence>
<keyword evidence="4" id="KW-1185">Reference proteome</keyword>
<dbReference type="EMBL" id="CP009417">
    <property type="protein sequence ID" value="AJD93675.1"/>
    <property type="molecule type" value="Genomic_DNA"/>
</dbReference>
<dbReference type="KEGG" id="jeo:JMA_43580"/>
<sequence>MNRQSILRQTKLEMKRWIEQVDFENANEIKEKLLYYFEVLDAIHDLPEAPPKKVQPEKNTEKEKLETNDIEKESTDLINSENDVDNDRDKEIESVETIEGMEEKKETEEKDRVKTEEGYIVERKLRGAILTEINAFIPEGILRKLDIEHGDRVEARKMEDASDDGRNRYHYTLIEKGDGKDAPDRTQMEYCVIEKEGGMFVVKSSSLTGEEIKFNGVSYPIVLNEMDIRHFSLQEGDIIDIAYRKSMPTEHKVLWKHEDIEMPHEKTGEWSRKKKGNDQEKDLSDDIEPTLDGVTVMIVGNEGSRTSYQEQVEKRGGELLWIDAKEKVERFEPLVKKSSFTIFLLGLSGHTGMKKIKALCKEYKIPFEATFNQGITSIIRLAEDTAEKLKKTKNENVSALV</sequence>
<dbReference type="AlphaFoldDB" id="A0A0B5ATY1"/>
<name>A0A0B5ATY1_9BACL</name>
<dbReference type="InterPro" id="IPR016772">
    <property type="entry name" value="UCP020408"/>
</dbReference>
<proteinExistence type="inferred from homology"/>
<evidence type="ECO:0000313" key="4">
    <source>
        <dbReference type="Proteomes" id="UP000031449"/>
    </source>
</evidence>
<feature type="region of interest" description="Disordered" evidence="2">
    <location>
        <begin position="265"/>
        <end position="286"/>
    </location>
</feature>
<gene>
    <name evidence="3" type="ORF">JMA_43580</name>
</gene>
<keyword evidence="3" id="KW-0614">Plasmid</keyword>
<dbReference type="Proteomes" id="UP000031449">
    <property type="component" value="Plasmid unnamed"/>
</dbReference>
<dbReference type="BioCyc" id="JESP1508404:G14D9-13681-MONOMER"/>
<accession>A0A0B5ATY1</accession>
<organism evidence="3 4">
    <name type="scientific">Jeotgalibacillus malaysiensis</name>
    <dbReference type="NCBI Taxonomy" id="1508404"/>
    <lineage>
        <taxon>Bacteria</taxon>
        <taxon>Bacillati</taxon>
        <taxon>Bacillota</taxon>
        <taxon>Bacilli</taxon>
        <taxon>Bacillales</taxon>
        <taxon>Caryophanaceae</taxon>
        <taxon>Jeotgalibacillus</taxon>
    </lineage>
</organism>
<dbReference type="Pfam" id="PF10087">
    <property type="entry name" value="DUF2325"/>
    <property type="match status" value="1"/>
</dbReference>
<reference evidence="3 4" key="1">
    <citation type="submission" date="2014-08" db="EMBL/GenBank/DDBJ databases">
        <title>Complete genome of a marine bacteria Jeotgalibacillus malaysiensis.</title>
        <authorList>
            <person name="Yaakop A.S."/>
            <person name="Chan K.-G."/>
            <person name="Goh K.M."/>
        </authorList>
    </citation>
    <scope>NUCLEOTIDE SEQUENCE [LARGE SCALE GENOMIC DNA]</scope>
    <source>
        <strain evidence="3 4">D5</strain>
        <plasmid evidence="4">Plasmid</plasmid>
    </source>
</reference>
<comment type="similarity">
    <text evidence="1">Belongs to the UPF0751 family.</text>
</comment>
<geneLocation type="plasmid" evidence="4"/>